<sequence length="165" mass="17701">MCPTNSYLHCSCQQAGFHANLEQDRQSKHSSRQERERVRAGGRLVEEVIALGAEQCESPHEAGVKGKRAPGVEKSSSWCRRGGGGCAAGGGGEEERRSNIPPLRLSENNHHQVCSEPHHSSSPAARDPVPVAAPRTHASRPEHATLEKVLTTTTAGMSCRLPGPE</sequence>
<gene>
    <name evidence="2" type="ORF">PLEPLA_LOCUS29421</name>
</gene>
<feature type="compositionally biased region" description="Low complexity" evidence="1">
    <location>
        <begin position="123"/>
        <end position="135"/>
    </location>
</feature>
<protein>
    <submittedName>
        <fullName evidence="2">Uncharacterized protein</fullName>
    </submittedName>
</protein>
<dbReference type="AlphaFoldDB" id="A0A9N7YXU0"/>
<evidence type="ECO:0000313" key="2">
    <source>
        <dbReference type="EMBL" id="CAB1441670.1"/>
    </source>
</evidence>
<feature type="compositionally biased region" description="Gly residues" evidence="1">
    <location>
        <begin position="81"/>
        <end position="91"/>
    </location>
</feature>
<evidence type="ECO:0000256" key="1">
    <source>
        <dbReference type="SAM" id="MobiDB-lite"/>
    </source>
</evidence>
<dbReference type="Proteomes" id="UP001153269">
    <property type="component" value="Unassembled WGS sequence"/>
</dbReference>
<accession>A0A9N7YXU0</accession>
<comment type="caution">
    <text evidence="2">The sequence shown here is derived from an EMBL/GenBank/DDBJ whole genome shotgun (WGS) entry which is preliminary data.</text>
</comment>
<reference evidence="2" key="1">
    <citation type="submission" date="2020-03" db="EMBL/GenBank/DDBJ databases">
        <authorList>
            <person name="Weist P."/>
        </authorList>
    </citation>
    <scope>NUCLEOTIDE SEQUENCE</scope>
</reference>
<evidence type="ECO:0000313" key="3">
    <source>
        <dbReference type="Proteomes" id="UP001153269"/>
    </source>
</evidence>
<name>A0A9N7YXU0_PLEPL</name>
<feature type="region of interest" description="Disordered" evidence="1">
    <location>
        <begin position="54"/>
        <end position="143"/>
    </location>
</feature>
<organism evidence="2 3">
    <name type="scientific">Pleuronectes platessa</name>
    <name type="common">European plaice</name>
    <dbReference type="NCBI Taxonomy" id="8262"/>
    <lineage>
        <taxon>Eukaryota</taxon>
        <taxon>Metazoa</taxon>
        <taxon>Chordata</taxon>
        <taxon>Craniata</taxon>
        <taxon>Vertebrata</taxon>
        <taxon>Euteleostomi</taxon>
        <taxon>Actinopterygii</taxon>
        <taxon>Neopterygii</taxon>
        <taxon>Teleostei</taxon>
        <taxon>Neoteleostei</taxon>
        <taxon>Acanthomorphata</taxon>
        <taxon>Carangaria</taxon>
        <taxon>Pleuronectiformes</taxon>
        <taxon>Pleuronectoidei</taxon>
        <taxon>Pleuronectidae</taxon>
        <taxon>Pleuronectes</taxon>
    </lineage>
</organism>
<proteinExistence type="predicted"/>
<dbReference type="EMBL" id="CADEAL010002680">
    <property type="protein sequence ID" value="CAB1441670.1"/>
    <property type="molecule type" value="Genomic_DNA"/>
</dbReference>
<keyword evidence="3" id="KW-1185">Reference proteome</keyword>